<reference evidence="4" key="1">
    <citation type="submission" date="2018-08" db="EMBL/GenBank/DDBJ databases">
        <title>Draft genome sequences of Leuconostoc spp. and Weissella spp. with biocontrol potential.</title>
        <authorList>
            <person name="Lo R."/>
            <person name="Ho V.T.T."/>
            <person name="Turner M.S."/>
        </authorList>
    </citation>
    <scope>NUCLEOTIDE SEQUENCE</scope>
    <source>
        <strain evidence="4">156</strain>
    </source>
</reference>
<dbReference type="Proteomes" id="UP001080333">
    <property type="component" value="Unassembled WGS sequence"/>
</dbReference>
<gene>
    <name evidence="4" type="ORF">D0502_08475</name>
</gene>
<dbReference type="InterPro" id="IPR006343">
    <property type="entry name" value="DnaB/C_C"/>
</dbReference>
<organism evidence="4 5">
    <name type="scientific">Leuconostoc falkenbergense</name>
    <dbReference type="NCBI Taxonomy" id="2766470"/>
    <lineage>
        <taxon>Bacteria</taxon>
        <taxon>Bacillati</taxon>
        <taxon>Bacillota</taxon>
        <taxon>Bacilli</taxon>
        <taxon>Lactobacillales</taxon>
        <taxon>Lactobacillaceae</taxon>
        <taxon>Leuconostoc</taxon>
    </lineage>
</organism>
<dbReference type="Pfam" id="PF07261">
    <property type="entry name" value="DnaB_2"/>
    <property type="match status" value="1"/>
</dbReference>
<comment type="caution">
    <text evidence="4">The sequence shown here is derived from an EMBL/GenBank/DDBJ whole genome shotgun (WGS) entry which is preliminary data.</text>
</comment>
<evidence type="ECO:0000256" key="1">
    <source>
        <dbReference type="ARBA" id="ARBA00093462"/>
    </source>
</evidence>
<evidence type="ECO:0000313" key="4">
    <source>
        <dbReference type="EMBL" id="MCX7579411.1"/>
    </source>
</evidence>
<sequence length="334" mass="38508">MSNKRKPIYFWLRLDNNFYKNLAIKKARKMAGGDTMVVIYQKMMLTSLDTSGVIYYEGAYGKLEEELALMIDEEPEQVAMTLAYFTKAGLIQIDNGQNVEMLQVPALIDQETNWARYKRNQRNTEKLDNVQSLSNERPTEIETEIDKEIELKTDTKQKSYSHIVAMFENNGFGSVGGILSQNIYDELKDFADESNYSEATKVISKAIEIAVNQGNNRPAYVWGITKNWYQRKLYNLASIEAVENKRKKDTATSEAKKQSDVEKQQAAQEKELLAQRQEQYEKVLSIYSEKFGIVRTPVFLQDTPDLKNNDVWELLVAGDDETYERLKQVVDSHE</sequence>
<protein>
    <submittedName>
        <fullName evidence="4">DnaD domain protein</fullName>
    </submittedName>
</protein>
<dbReference type="RefSeq" id="WP_267287270.1">
    <property type="nucleotide sequence ID" value="NZ_QVOQ01000020.1"/>
</dbReference>
<dbReference type="InterPro" id="IPR034829">
    <property type="entry name" value="DnaD-like_sf"/>
</dbReference>
<dbReference type="EMBL" id="QVOQ01000020">
    <property type="protein sequence ID" value="MCX7579411.1"/>
    <property type="molecule type" value="Genomic_DNA"/>
</dbReference>
<dbReference type="NCBIfam" id="TIGR01446">
    <property type="entry name" value="DnaD_dom"/>
    <property type="match status" value="1"/>
</dbReference>
<dbReference type="PANTHER" id="PTHR37293">
    <property type="entry name" value="PHAGE REPLICATION PROTEIN-RELATED"/>
    <property type="match status" value="1"/>
</dbReference>
<proteinExistence type="inferred from homology"/>
<dbReference type="Pfam" id="PF09681">
    <property type="entry name" value="Phage_rep_org_N"/>
    <property type="match status" value="1"/>
</dbReference>
<comment type="similarity">
    <text evidence="1">Belongs to the DnaB/DnaD family.</text>
</comment>
<dbReference type="Gene3D" id="1.10.10.630">
    <property type="entry name" value="DnaD domain-like"/>
    <property type="match status" value="1"/>
</dbReference>
<dbReference type="AlphaFoldDB" id="A0A9X3EA53"/>
<evidence type="ECO:0000313" key="5">
    <source>
        <dbReference type="Proteomes" id="UP001080333"/>
    </source>
</evidence>
<feature type="domain" description="DnaB/C C-terminal" evidence="2">
    <location>
        <begin position="175"/>
        <end position="241"/>
    </location>
</feature>
<evidence type="ECO:0000259" key="2">
    <source>
        <dbReference type="Pfam" id="PF07261"/>
    </source>
</evidence>
<dbReference type="InterPro" id="IPR010056">
    <property type="entry name" value="Phage_rep_org__N"/>
</dbReference>
<dbReference type="InterPro" id="IPR053162">
    <property type="entry name" value="DnaD"/>
</dbReference>
<name>A0A9X3EA53_9LACO</name>
<accession>A0A9X3EA53</accession>
<dbReference type="SUPFAM" id="SSF158499">
    <property type="entry name" value="DnaD domain-like"/>
    <property type="match status" value="1"/>
</dbReference>
<dbReference type="PANTHER" id="PTHR37293:SF5">
    <property type="entry name" value="DNA REPLICATION PROTEIN"/>
    <property type="match status" value="1"/>
</dbReference>
<dbReference type="NCBIfam" id="TIGR01714">
    <property type="entry name" value="phage_rep_org_N"/>
    <property type="match status" value="1"/>
</dbReference>
<evidence type="ECO:0000259" key="3">
    <source>
        <dbReference type="Pfam" id="PF09681"/>
    </source>
</evidence>
<feature type="domain" description="Phage replisome organiser N-terminal" evidence="3">
    <location>
        <begin position="11"/>
        <end position="125"/>
    </location>
</feature>